<dbReference type="Pfam" id="PF00550">
    <property type="entry name" value="PP-binding"/>
    <property type="match status" value="1"/>
</dbReference>
<dbReference type="InterPro" id="IPR036736">
    <property type="entry name" value="ACP-like_sf"/>
</dbReference>
<proteinExistence type="predicted"/>
<dbReference type="PROSITE" id="PS50075">
    <property type="entry name" value="CARRIER"/>
    <property type="match status" value="1"/>
</dbReference>
<dbReference type="InterPro" id="IPR009081">
    <property type="entry name" value="PP-bd_ACP"/>
</dbReference>
<dbReference type="Proteomes" id="UP000602395">
    <property type="component" value="Unassembled WGS sequence"/>
</dbReference>
<sequence length="84" mass="9248">MEAELTTNELVSILVRQAVADVLGVPPTALDATTQLSEYGLDSISSVDLTVQLEEVFDIRIPHRDTRMLATVDGITDYIQRIGF</sequence>
<organism evidence="4 5">
    <name type="scientific">Gordonia hankookensis</name>
    <dbReference type="NCBI Taxonomy" id="589403"/>
    <lineage>
        <taxon>Bacteria</taxon>
        <taxon>Bacillati</taxon>
        <taxon>Actinomycetota</taxon>
        <taxon>Actinomycetes</taxon>
        <taxon>Mycobacteriales</taxon>
        <taxon>Gordoniaceae</taxon>
        <taxon>Gordonia</taxon>
    </lineage>
</organism>
<dbReference type="SUPFAM" id="SSF47336">
    <property type="entry name" value="ACP-like"/>
    <property type="match status" value="1"/>
</dbReference>
<evidence type="ECO:0000313" key="5">
    <source>
        <dbReference type="Proteomes" id="UP000602395"/>
    </source>
</evidence>
<keyword evidence="1" id="KW-0596">Phosphopantetheine</keyword>
<dbReference type="Gene3D" id="1.10.1200.10">
    <property type="entry name" value="ACP-like"/>
    <property type="match status" value="1"/>
</dbReference>
<evidence type="ECO:0000256" key="2">
    <source>
        <dbReference type="ARBA" id="ARBA00022553"/>
    </source>
</evidence>
<gene>
    <name evidence="4" type="ORF">IDF66_11105</name>
</gene>
<evidence type="ECO:0000256" key="1">
    <source>
        <dbReference type="ARBA" id="ARBA00022450"/>
    </source>
</evidence>
<feature type="domain" description="Carrier" evidence="3">
    <location>
        <begin position="9"/>
        <end position="83"/>
    </location>
</feature>
<keyword evidence="5" id="KW-1185">Reference proteome</keyword>
<protein>
    <submittedName>
        <fullName evidence="4">Acyl carrier protein</fullName>
    </submittedName>
</protein>
<dbReference type="PROSITE" id="PS00012">
    <property type="entry name" value="PHOSPHOPANTETHEINE"/>
    <property type="match status" value="1"/>
</dbReference>
<name>A0ABR7WBE8_9ACTN</name>
<dbReference type="InterPro" id="IPR020806">
    <property type="entry name" value="PKS_PP-bd"/>
</dbReference>
<evidence type="ECO:0000313" key="4">
    <source>
        <dbReference type="EMBL" id="MBD1320137.1"/>
    </source>
</evidence>
<comment type="caution">
    <text evidence="4">The sequence shown here is derived from an EMBL/GenBank/DDBJ whole genome shotgun (WGS) entry which is preliminary data.</text>
</comment>
<dbReference type="SMART" id="SM00823">
    <property type="entry name" value="PKS_PP"/>
    <property type="match status" value="1"/>
</dbReference>
<dbReference type="InterPro" id="IPR006162">
    <property type="entry name" value="Ppantetheine_attach_site"/>
</dbReference>
<evidence type="ECO:0000259" key="3">
    <source>
        <dbReference type="PROSITE" id="PS50075"/>
    </source>
</evidence>
<reference evidence="4 5" key="1">
    <citation type="submission" date="2020-09" db="EMBL/GenBank/DDBJ databases">
        <title>Novel species in genus Gordonia.</title>
        <authorList>
            <person name="Zhang G."/>
        </authorList>
    </citation>
    <scope>NUCLEOTIDE SEQUENCE [LARGE SCALE GENOMIC DNA]</scope>
    <source>
        <strain evidence="4 5">ON-33</strain>
    </source>
</reference>
<dbReference type="RefSeq" id="WP_190266871.1">
    <property type="nucleotide sequence ID" value="NZ_BAABAD010000004.1"/>
</dbReference>
<accession>A0ABR7WBE8</accession>
<keyword evidence="2" id="KW-0597">Phosphoprotein</keyword>
<dbReference type="EMBL" id="JACWMS010000002">
    <property type="protein sequence ID" value="MBD1320137.1"/>
    <property type="molecule type" value="Genomic_DNA"/>
</dbReference>